<accession>A0A3N4VAC4</accession>
<gene>
    <name evidence="2" type="ORF">EDC50_1786</name>
</gene>
<name>A0A3N4VAC4_9GAMM</name>
<evidence type="ECO:0000313" key="3">
    <source>
        <dbReference type="Proteomes" id="UP000269708"/>
    </source>
</evidence>
<dbReference type="EMBL" id="RKQN01000002">
    <property type="protein sequence ID" value="RPE79956.1"/>
    <property type="molecule type" value="Genomic_DNA"/>
</dbReference>
<dbReference type="OrthoDB" id="6027401at2"/>
<evidence type="ECO:0000256" key="1">
    <source>
        <dbReference type="SAM" id="MobiDB-lite"/>
    </source>
</evidence>
<protein>
    <submittedName>
        <fullName evidence="2">Uncharacterized protein</fullName>
    </submittedName>
</protein>
<reference evidence="2 3" key="1">
    <citation type="submission" date="2018-11" db="EMBL/GenBank/DDBJ databases">
        <title>Genomic Encyclopedia of Type Strains, Phase IV (KMG-IV): sequencing the most valuable type-strain genomes for metagenomic binning, comparative biology and taxonomic classification.</title>
        <authorList>
            <person name="Goeker M."/>
        </authorList>
    </citation>
    <scope>NUCLEOTIDE SEQUENCE [LARGE SCALE GENOMIC DNA]</scope>
    <source>
        <strain evidence="2 3">DSM 25623</strain>
    </source>
</reference>
<keyword evidence="3" id="KW-1185">Reference proteome</keyword>
<dbReference type="AlphaFoldDB" id="A0A3N4VAC4"/>
<dbReference type="Proteomes" id="UP000269708">
    <property type="component" value="Unassembled WGS sequence"/>
</dbReference>
<organism evidence="2 3">
    <name type="scientific">Vulcaniibacterium tengchongense</name>
    <dbReference type="NCBI Taxonomy" id="1273429"/>
    <lineage>
        <taxon>Bacteria</taxon>
        <taxon>Pseudomonadati</taxon>
        <taxon>Pseudomonadota</taxon>
        <taxon>Gammaproteobacteria</taxon>
        <taxon>Lysobacterales</taxon>
        <taxon>Lysobacteraceae</taxon>
        <taxon>Vulcaniibacterium</taxon>
    </lineage>
</organism>
<comment type="caution">
    <text evidence="2">The sequence shown here is derived from an EMBL/GenBank/DDBJ whole genome shotgun (WGS) entry which is preliminary data.</text>
</comment>
<feature type="compositionally biased region" description="Basic and acidic residues" evidence="1">
    <location>
        <begin position="44"/>
        <end position="68"/>
    </location>
</feature>
<dbReference type="RefSeq" id="WP_123770123.1">
    <property type="nucleotide sequence ID" value="NZ_RKQN01000002.1"/>
</dbReference>
<proteinExistence type="predicted"/>
<sequence length="68" mass="7538">MGTNKHARDRVESGRTTPPSGHDETTDRSHALRAGKNGPTQRKSAPEREAPTRPEGRDDHRSGSDKRH</sequence>
<feature type="region of interest" description="Disordered" evidence="1">
    <location>
        <begin position="1"/>
        <end position="68"/>
    </location>
</feature>
<feature type="compositionally biased region" description="Basic and acidic residues" evidence="1">
    <location>
        <begin position="21"/>
        <end position="30"/>
    </location>
</feature>
<evidence type="ECO:0000313" key="2">
    <source>
        <dbReference type="EMBL" id="RPE79956.1"/>
    </source>
</evidence>